<sequence>MRFPLVESLCLSLSCFKSSSPPSVPSAPSDTAEIENYPLTNPSDPQYLMSHGYAVVERQGVARVYTSRYGLTQDTLYPVLHVFLDVHNQAITIYRNNLHREDSNELSLNLFEIYKALCYRQKIQYDSMQWIAMDIDDPLTVATIQDYRQMPGVGKNDIGVTLGHTDWGTFSENRFYESAVQMIPDAEIDEIIITRQERDIKHTIYPAVIAECIMFSLKQQALEDESTTLDPTEEPPVDLNTKASFNAAVEAAEDASEVDPKAFLETTEDASEADPKAFPETTEGASEADPKTFPETTEGASEADPKTFPETTEGASEADPNAFLEAGPGDGSGVASKAPLGPSLESTESTD</sequence>
<dbReference type="RefSeq" id="XP_070860129.1">
    <property type="nucleotide sequence ID" value="XM_071000418.1"/>
</dbReference>
<name>A0ABR4ML76_9PEZI</name>
<feature type="region of interest" description="Disordered" evidence="1">
    <location>
        <begin position="266"/>
        <end position="351"/>
    </location>
</feature>
<reference evidence="2 3" key="1">
    <citation type="submission" date="2020-05" db="EMBL/GenBank/DDBJ databases">
        <title>Ceratocystis lukuohia genome.</title>
        <authorList>
            <person name="Harrington T.C."/>
            <person name="Kim K."/>
            <person name="Mayers C.G."/>
        </authorList>
    </citation>
    <scope>NUCLEOTIDE SEQUENCE [LARGE SCALE GENOMIC DNA]</scope>
    <source>
        <strain evidence="2 3">C4212</strain>
    </source>
</reference>
<protein>
    <submittedName>
        <fullName evidence="2">Uncharacterized protein</fullName>
    </submittedName>
</protein>
<proteinExistence type="predicted"/>
<organism evidence="2 3">
    <name type="scientific">Ceratocystis lukuohia</name>
    <dbReference type="NCBI Taxonomy" id="2019550"/>
    <lineage>
        <taxon>Eukaryota</taxon>
        <taxon>Fungi</taxon>
        <taxon>Dikarya</taxon>
        <taxon>Ascomycota</taxon>
        <taxon>Pezizomycotina</taxon>
        <taxon>Sordariomycetes</taxon>
        <taxon>Hypocreomycetidae</taxon>
        <taxon>Microascales</taxon>
        <taxon>Ceratocystidaceae</taxon>
        <taxon>Ceratocystis</taxon>
    </lineage>
</organism>
<evidence type="ECO:0000313" key="2">
    <source>
        <dbReference type="EMBL" id="KAL2888949.1"/>
    </source>
</evidence>
<accession>A0ABR4ML76</accession>
<dbReference type="Proteomes" id="UP001610728">
    <property type="component" value="Unassembled WGS sequence"/>
</dbReference>
<gene>
    <name evidence="2" type="ORF">HOO65_030450</name>
</gene>
<evidence type="ECO:0000313" key="3">
    <source>
        <dbReference type="Proteomes" id="UP001610728"/>
    </source>
</evidence>
<keyword evidence="3" id="KW-1185">Reference proteome</keyword>
<comment type="caution">
    <text evidence="2">The sequence shown here is derived from an EMBL/GenBank/DDBJ whole genome shotgun (WGS) entry which is preliminary data.</text>
</comment>
<dbReference type="EMBL" id="JABSNW010000003">
    <property type="protein sequence ID" value="KAL2888949.1"/>
    <property type="molecule type" value="Genomic_DNA"/>
</dbReference>
<evidence type="ECO:0000256" key="1">
    <source>
        <dbReference type="SAM" id="MobiDB-lite"/>
    </source>
</evidence>
<dbReference type="GeneID" id="98117267"/>